<evidence type="ECO:0000256" key="2">
    <source>
        <dbReference type="SAM" id="Phobius"/>
    </source>
</evidence>
<feature type="compositionally biased region" description="Polar residues" evidence="1">
    <location>
        <begin position="1"/>
        <end position="12"/>
    </location>
</feature>
<feature type="transmembrane region" description="Helical" evidence="2">
    <location>
        <begin position="200"/>
        <end position="221"/>
    </location>
</feature>
<keyword evidence="2" id="KW-0812">Transmembrane</keyword>
<evidence type="ECO:0000313" key="4">
    <source>
        <dbReference type="WBParaSite" id="maker-uti_cns_0000544-snap-gene-0.16-mRNA-1"/>
    </source>
</evidence>
<keyword evidence="3" id="KW-1185">Reference proteome</keyword>
<evidence type="ECO:0000313" key="3">
    <source>
        <dbReference type="Proteomes" id="UP000095280"/>
    </source>
</evidence>
<feature type="transmembrane region" description="Helical" evidence="2">
    <location>
        <begin position="233"/>
        <end position="251"/>
    </location>
</feature>
<keyword evidence="2" id="KW-1133">Transmembrane helix</keyword>
<sequence length="364" mass="39944">MQASCRQHQHQQGLAKEKSSLQSEGTTESASNDHTDAAAVEASAKATSAAASVASVTADTEEVEVETLDEPDKPNPVEQQQSKRKSQQRPQRVAGALPGCLQASAETWRLWKMETRVLVVCTAVAAASGLLVVLGAFTNTWARLQMVAENGHNLTASQGLWKLSYSVGQQSYDYVLIHLFEDSYERKLDHTITALLRTTVSFIGISLLMMVLSNVFAVYSLKHPRYTFKRAAAALYGMTMACLIVCVDVYTRMLRMERSEKKLIRFPRQGALASGLDDKTVGGTEDPQRISVLVEVKAWSYSYSLIVVILSAVANGMAGILFFLYSKKLKGSRAPNQKVAEANEEFLIDLPPVTEKSNECPTQT</sequence>
<feature type="transmembrane region" description="Helical" evidence="2">
    <location>
        <begin position="301"/>
        <end position="325"/>
    </location>
</feature>
<evidence type="ECO:0000256" key="1">
    <source>
        <dbReference type="SAM" id="MobiDB-lite"/>
    </source>
</evidence>
<reference evidence="4" key="1">
    <citation type="submission" date="2016-11" db="UniProtKB">
        <authorList>
            <consortium name="WormBaseParasite"/>
        </authorList>
    </citation>
    <scope>IDENTIFICATION</scope>
</reference>
<dbReference type="Gene3D" id="1.20.140.150">
    <property type="match status" value="1"/>
</dbReference>
<feature type="compositionally biased region" description="Polar residues" evidence="1">
    <location>
        <begin position="20"/>
        <end position="30"/>
    </location>
</feature>
<protein>
    <submittedName>
        <fullName evidence="4">Transmembrane protein</fullName>
    </submittedName>
</protein>
<accession>A0A1I8G1Z5</accession>
<dbReference type="Proteomes" id="UP000095280">
    <property type="component" value="Unplaced"/>
</dbReference>
<feature type="transmembrane region" description="Helical" evidence="2">
    <location>
        <begin position="117"/>
        <end position="137"/>
    </location>
</feature>
<dbReference type="WBParaSite" id="maker-uti_cns_0000544-snap-gene-0.16-mRNA-1">
    <property type="protein sequence ID" value="maker-uti_cns_0000544-snap-gene-0.16-mRNA-1"/>
    <property type="gene ID" value="maker-uti_cns_0000544-snap-gene-0.16"/>
</dbReference>
<keyword evidence="2" id="KW-0472">Membrane</keyword>
<feature type="compositionally biased region" description="Low complexity" evidence="1">
    <location>
        <begin position="37"/>
        <end position="58"/>
    </location>
</feature>
<proteinExistence type="predicted"/>
<organism evidence="3 4">
    <name type="scientific">Macrostomum lignano</name>
    <dbReference type="NCBI Taxonomy" id="282301"/>
    <lineage>
        <taxon>Eukaryota</taxon>
        <taxon>Metazoa</taxon>
        <taxon>Spiralia</taxon>
        <taxon>Lophotrochozoa</taxon>
        <taxon>Platyhelminthes</taxon>
        <taxon>Rhabditophora</taxon>
        <taxon>Macrostomorpha</taxon>
        <taxon>Macrostomida</taxon>
        <taxon>Macrostomidae</taxon>
        <taxon>Macrostomum</taxon>
    </lineage>
</organism>
<feature type="compositionally biased region" description="Acidic residues" evidence="1">
    <location>
        <begin position="59"/>
        <end position="69"/>
    </location>
</feature>
<dbReference type="AlphaFoldDB" id="A0A1I8G1Z5"/>
<name>A0A1I8G1Z5_9PLAT</name>
<feature type="region of interest" description="Disordered" evidence="1">
    <location>
        <begin position="1"/>
        <end position="93"/>
    </location>
</feature>